<feature type="domain" description="CobW/HypB/UreG nucleotide-binding" evidence="1">
    <location>
        <begin position="21"/>
        <end position="193"/>
    </location>
</feature>
<comment type="caution">
    <text evidence="2">The sequence shown here is derived from an EMBL/GenBank/DDBJ whole genome shotgun (WGS) entry which is preliminary data.</text>
</comment>
<dbReference type="InterPro" id="IPR027417">
    <property type="entry name" value="P-loop_NTPase"/>
</dbReference>
<dbReference type="SUPFAM" id="SSF90002">
    <property type="entry name" value="Hypothetical protein YjiA, C-terminal domain"/>
    <property type="match status" value="1"/>
</dbReference>
<name>A0ABW5DZP7_9BACT</name>
<dbReference type="InterPro" id="IPR051316">
    <property type="entry name" value="Zinc-reg_GTPase_activator"/>
</dbReference>
<accession>A0ABW5DZP7</accession>
<evidence type="ECO:0000313" key="2">
    <source>
        <dbReference type="EMBL" id="MFD2275604.1"/>
    </source>
</evidence>
<keyword evidence="3" id="KW-1185">Reference proteome</keyword>
<evidence type="ECO:0000313" key="3">
    <source>
        <dbReference type="Proteomes" id="UP001597297"/>
    </source>
</evidence>
<dbReference type="EMBL" id="JBHUJC010000011">
    <property type="protein sequence ID" value="MFD2275604.1"/>
    <property type="molecule type" value="Genomic_DNA"/>
</dbReference>
<dbReference type="InterPro" id="IPR003495">
    <property type="entry name" value="CobW/HypB/UreG_nucleotide-bd"/>
</dbReference>
<dbReference type="PANTHER" id="PTHR13748">
    <property type="entry name" value="COBW-RELATED"/>
    <property type="match status" value="1"/>
</dbReference>
<dbReference type="SUPFAM" id="SSF52540">
    <property type="entry name" value="P-loop containing nucleoside triphosphate hydrolases"/>
    <property type="match status" value="1"/>
</dbReference>
<gene>
    <name evidence="2" type="ORF">ACFSQZ_03905</name>
</gene>
<protein>
    <submittedName>
        <fullName evidence="2">GTP-binding protein</fullName>
    </submittedName>
</protein>
<dbReference type="PANTHER" id="PTHR13748:SF62">
    <property type="entry name" value="COBW DOMAIN-CONTAINING PROTEIN"/>
    <property type="match status" value="1"/>
</dbReference>
<proteinExistence type="predicted"/>
<dbReference type="Gene3D" id="3.40.50.300">
    <property type="entry name" value="P-loop containing nucleotide triphosphate hydrolases"/>
    <property type="match status" value="1"/>
</dbReference>
<dbReference type="RefSeq" id="WP_377094745.1">
    <property type="nucleotide sequence ID" value="NZ_JBHSJM010000001.1"/>
</dbReference>
<organism evidence="2 3">
    <name type="scientific">Rubritalea spongiae</name>
    <dbReference type="NCBI Taxonomy" id="430797"/>
    <lineage>
        <taxon>Bacteria</taxon>
        <taxon>Pseudomonadati</taxon>
        <taxon>Verrucomicrobiota</taxon>
        <taxon>Verrucomicrobiia</taxon>
        <taxon>Verrucomicrobiales</taxon>
        <taxon>Rubritaleaceae</taxon>
        <taxon>Rubritalea</taxon>
    </lineage>
</organism>
<sequence>MIKSPQTSFSPLPKLVAARPMLMFTGFLGAGKTTLLRELLKQLKTRNHLADVILNDRENADIDKETLVDHAADIEALTGSCVCCDGYHTLVRLILEASESKHDVLLIELNGTADPVPLQESFTLLESKFCLRPRWQVCVIDVRHFGKRNYFNDLEELQLETASHYYISWDSELTTEELEQLESEIKEINPRATRATAAALADALSQAIQSNSRHAIATQQPRGSNHQSVNLSPAVAPNVKHDERHKLAHAFTGCQIIIPEAVETFAAEGWLRAIPSSVIRAKALLILENDPSKRYLYERVGNFISPDPISGPNNSEAPCSAIFIGADIDPLEILRLSKEILHPDCHFPE</sequence>
<reference evidence="3" key="1">
    <citation type="journal article" date="2019" name="Int. J. Syst. Evol. Microbiol.">
        <title>The Global Catalogue of Microorganisms (GCM) 10K type strain sequencing project: providing services to taxonomists for standard genome sequencing and annotation.</title>
        <authorList>
            <consortium name="The Broad Institute Genomics Platform"/>
            <consortium name="The Broad Institute Genome Sequencing Center for Infectious Disease"/>
            <person name="Wu L."/>
            <person name="Ma J."/>
        </authorList>
    </citation>
    <scope>NUCLEOTIDE SEQUENCE [LARGE SCALE GENOMIC DNA]</scope>
    <source>
        <strain evidence="3">JCM 16545</strain>
    </source>
</reference>
<dbReference type="Proteomes" id="UP001597297">
    <property type="component" value="Unassembled WGS sequence"/>
</dbReference>
<dbReference type="Pfam" id="PF02492">
    <property type="entry name" value="cobW"/>
    <property type="match status" value="1"/>
</dbReference>
<evidence type="ECO:0000259" key="1">
    <source>
        <dbReference type="Pfam" id="PF02492"/>
    </source>
</evidence>